<evidence type="ECO:0000259" key="1">
    <source>
        <dbReference type="Pfam" id="PF12969"/>
    </source>
</evidence>
<evidence type="ECO:0000313" key="2">
    <source>
        <dbReference type="EMBL" id="MFD2033507.1"/>
    </source>
</evidence>
<dbReference type="EMBL" id="JBHUHR010000003">
    <property type="protein sequence ID" value="MFD2033507.1"/>
    <property type="molecule type" value="Genomic_DNA"/>
</dbReference>
<dbReference type="Proteomes" id="UP001597361">
    <property type="component" value="Unassembled WGS sequence"/>
</dbReference>
<sequence>MPSKFPFQFFALLSLIWIIPIEAISQQNFKFGKYEKHEIELLACEFEPNAEEVILFHLGNSHFVNGQINTNFHLRKKILTPNSKDLANISIRYYHGKDGVESVKNIKAQLVNFENGTETVHKLGKNEIFEVDLPNGYKEFRLAFPQVKAGSIIEYSYDKIDKYITFIDGWTFQNTAPTLISRYTIGIPESMGYNMLRQGQKTIQTEYTVTGNGGYSWELTNLHSIQEEPFINNYIDYLERLEFQLSNYLGRSNSGYGPSSLETVNVLNTWEKAGNDILDASNYYSYLKTKKGKEIIQGEIFEGNSDFETSKNIYKYVSENFTTTKKNGIIPSQTQKELINAKSGTKADINLIMMSLLHSKGIEANPVLISSKGNGRSKLVEYPFISQFNQLIIQAIIDGQPIYLDASSYGLPMGYLDIDNHVNQGFLLKEKDSKVIDILHNHKSGISQSVHISFDNNQVNYNNSLRFVDYEMILFKKKDLDDEESIKNHFLKDNSDNIQNFSIIENAESCRLDFKFDYVKPLQLGADIIYLAPFQYVKFSSNPFKQEYRVFPVDFKHTFSDRYSVRLTIPEGYQIEQLPENLAVTMSENEITFLSNSSMIGSEVIINIVFDMKKPIILANKYQELQTILDLIIKKVTEPIVLKKS</sequence>
<comment type="caution">
    <text evidence="2">The sequence shown here is derived from an EMBL/GenBank/DDBJ whole genome shotgun (WGS) entry which is preliminary data.</text>
</comment>
<evidence type="ECO:0000313" key="3">
    <source>
        <dbReference type="Proteomes" id="UP001597361"/>
    </source>
</evidence>
<protein>
    <submittedName>
        <fullName evidence="2">DUF3857 domain-containing protein</fullName>
    </submittedName>
</protein>
<dbReference type="Gene3D" id="3.10.620.30">
    <property type="match status" value="1"/>
</dbReference>
<keyword evidence="3" id="KW-1185">Reference proteome</keyword>
<accession>A0ABW4VIZ8</accession>
<dbReference type="Gene3D" id="2.60.120.1130">
    <property type="match status" value="1"/>
</dbReference>
<dbReference type="InterPro" id="IPR024618">
    <property type="entry name" value="DUF3857"/>
</dbReference>
<dbReference type="RefSeq" id="WP_376882956.1">
    <property type="nucleotide sequence ID" value="NZ_JBHUHR010000003.1"/>
</dbReference>
<name>A0ABW4VIZ8_9BACT</name>
<organism evidence="2 3">
    <name type="scientific">Belliella marina</name>
    <dbReference type="NCBI Taxonomy" id="1644146"/>
    <lineage>
        <taxon>Bacteria</taxon>
        <taxon>Pseudomonadati</taxon>
        <taxon>Bacteroidota</taxon>
        <taxon>Cytophagia</taxon>
        <taxon>Cytophagales</taxon>
        <taxon>Cyclobacteriaceae</taxon>
        <taxon>Belliella</taxon>
    </lineage>
</organism>
<dbReference type="Gene3D" id="2.60.40.3140">
    <property type="match status" value="1"/>
</dbReference>
<feature type="domain" description="DUF3857" evidence="1">
    <location>
        <begin position="67"/>
        <end position="223"/>
    </location>
</feature>
<gene>
    <name evidence="2" type="ORF">ACFSKL_01835</name>
</gene>
<proteinExistence type="predicted"/>
<reference evidence="3" key="1">
    <citation type="journal article" date="2019" name="Int. J. Syst. Evol. Microbiol.">
        <title>The Global Catalogue of Microorganisms (GCM) 10K type strain sequencing project: providing services to taxonomists for standard genome sequencing and annotation.</title>
        <authorList>
            <consortium name="The Broad Institute Genomics Platform"/>
            <consortium name="The Broad Institute Genome Sequencing Center for Infectious Disease"/>
            <person name="Wu L."/>
            <person name="Ma J."/>
        </authorList>
    </citation>
    <scope>NUCLEOTIDE SEQUENCE [LARGE SCALE GENOMIC DNA]</scope>
    <source>
        <strain evidence="3">CGMCC 1.15180</strain>
    </source>
</reference>
<dbReference type="Pfam" id="PF12969">
    <property type="entry name" value="DUF3857"/>
    <property type="match status" value="1"/>
</dbReference>